<gene>
    <name evidence="1" type="ORF">MEA186_25197</name>
</gene>
<evidence type="ECO:0000313" key="1">
    <source>
        <dbReference type="EMBL" id="EHH09221.1"/>
    </source>
</evidence>
<organism evidence="1 2">
    <name type="scientific">Mesorhizobium amorphae CCNWGS0123</name>
    <dbReference type="NCBI Taxonomy" id="1082933"/>
    <lineage>
        <taxon>Bacteria</taxon>
        <taxon>Pseudomonadati</taxon>
        <taxon>Pseudomonadota</taxon>
        <taxon>Alphaproteobacteria</taxon>
        <taxon>Hyphomicrobiales</taxon>
        <taxon>Phyllobacteriaceae</taxon>
        <taxon>Mesorhizobium</taxon>
    </lineage>
</organism>
<evidence type="ECO:0000313" key="2">
    <source>
        <dbReference type="Proteomes" id="UP000002949"/>
    </source>
</evidence>
<dbReference type="EMBL" id="AGSN01000175">
    <property type="protein sequence ID" value="EHH09221.1"/>
    <property type="molecule type" value="Genomic_DNA"/>
</dbReference>
<dbReference type="AlphaFoldDB" id="G6YGD1"/>
<proteinExistence type="predicted"/>
<accession>G6YGD1</accession>
<reference evidence="1 2" key="1">
    <citation type="journal article" date="2012" name="J. Bacteriol.">
        <title>Draft Genome Sequence of Plant Growth-Promoting Rhizobium Mesorhizobium amorphae, Isolated from Zinc-Lead Mine Tailings.</title>
        <authorList>
            <person name="Hao X."/>
            <person name="Lin Y."/>
            <person name="Johnstone L."/>
            <person name="Baltrus D.A."/>
            <person name="Miller S.J."/>
            <person name="Wei G."/>
            <person name="Rensing C."/>
        </authorList>
    </citation>
    <scope>NUCLEOTIDE SEQUENCE [LARGE SCALE GENOMIC DNA]</scope>
    <source>
        <strain evidence="1 2">CCNWGS0123</strain>
    </source>
</reference>
<sequence>MAFALEIMSSLLKTFSFRALAPLCDMGPFELRAISKGHGNATVD</sequence>
<name>G6YGD1_9HYPH</name>
<dbReference type="Proteomes" id="UP000002949">
    <property type="component" value="Unassembled WGS sequence"/>
</dbReference>
<keyword evidence="2" id="KW-1185">Reference proteome</keyword>
<protein>
    <submittedName>
        <fullName evidence="1">Uncharacterized protein</fullName>
    </submittedName>
</protein>